<sequence length="44" mass="4924">MITSALTAAIDAATPRRKARKFIGKCAGQHKFWMQMFALPCAKR</sequence>
<name>W2HFJ9_PHYNI</name>
<reference evidence="1" key="1">
    <citation type="submission" date="2013-11" db="EMBL/GenBank/DDBJ databases">
        <title>The Genome Sequence of Phytophthora parasitica CJ02B3.</title>
        <authorList>
            <consortium name="The Broad Institute Genomics Platform"/>
            <person name="Russ C."/>
            <person name="Tyler B."/>
            <person name="Panabieres F."/>
            <person name="Shan W."/>
            <person name="Tripathy S."/>
            <person name="Grunwald N."/>
            <person name="Machado M."/>
            <person name="Johnson C.S."/>
            <person name="Arredondo F."/>
            <person name="Hong C."/>
            <person name="Coffey M."/>
            <person name="Young S.K."/>
            <person name="Zeng Q."/>
            <person name="Gargeya S."/>
            <person name="Fitzgerald M."/>
            <person name="Abouelleil A."/>
            <person name="Alvarado L."/>
            <person name="Chapman S.B."/>
            <person name="Gainer-Dewar J."/>
            <person name="Goldberg J."/>
            <person name="Griggs A."/>
            <person name="Gujja S."/>
            <person name="Hansen M."/>
            <person name="Howarth C."/>
            <person name="Imamovic A."/>
            <person name="Ireland A."/>
            <person name="Larimer J."/>
            <person name="McCowan C."/>
            <person name="Murphy C."/>
            <person name="Pearson M."/>
            <person name="Poon T.W."/>
            <person name="Priest M."/>
            <person name="Roberts A."/>
            <person name="Saif S."/>
            <person name="Shea T."/>
            <person name="Sykes S."/>
            <person name="Wortman J."/>
            <person name="Nusbaum C."/>
            <person name="Birren B."/>
        </authorList>
    </citation>
    <scope>NUCLEOTIDE SEQUENCE [LARGE SCALE GENOMIC DNA]</scope>
    <source>
        <strain evidence="1">CJ02B3</strain>
    </source>
</reference>
<dbReference type="EMBL" id="KI675229">
    <property type="protein sequence ID" value="ETL30737.1"/>
    <property type="molecule type" value="Genomic_DNA"/>
</dbReference>
<evidence type="ECO:0000313" key="1">
    <source>
        <dbReference type="EMBL" id="ETK94018.1"/>
    </source>
</evidence>
<dbReference type="EMBL" id="KI684753">
    <property type="protein sequence ID" value="ETK94018.1"/>
    <property type="molecule type" value="Genomic_DNA"/>
</dbReference>
<evidence type="ECO:0000313" key="2">
    <source>
        <dbReference type="EMBL" id="ETL30737.1"/>
    </source>
</evidence>
<dbReference type="AlphaFoldDB" id="W2HFJ9"/>
<gene>
    <name evidence="1" type="ORF">L915_02876</name>
    <name evidence="2" type="ORF">L916_16330</name>
</gene>
<reference evidence="2" key="2">
    <citation type="submission" date="2013-11" db="EMBL/GenBank/DDBJ databases">
        <title>The Genome Sequence of Phytophthora parasitica CJ05E6.</title>
        <authorList>
            <consortium name="The Broad Institute Genomics Platform"/>
            <person name="Russ C."/>
            <person name="Tyler B."/>
            <person name="Panabieres F."/>
            <person name="Shan W."/>
            <person name="Tripathy S."/>
            <person name="Grunwald N."/>
            <person name="Machado M."/>
            <person name="Johnson C.S."/>
            <person name="Arredondo F."/>
            <person name="Hong C."/>
            <person name="Coffey M."/>
            <person name="Young S.K."/>
            <person name="Zeng Q."/>
            <person name="Gargeya S."/>
            <person name="Fitzgerald M."/>
            <person name="Abouelleil A."/>
            <person name="Alvarado L."/>
            <person name="Chapman S.B."/>
            <person name="Gainer-Dewar J."/>
            <person name="Goldberg J."/>
            <person name="Griggs A."/>
            <person name="Gujja S."/>
            <person name="Hansen M."/>
            <person name="Howarth C."/>
            <person name="Imamovic A."/>
            <person name="Ireland A."/>
            <person name="Larimer J."/>
            <person name="McCowan C."/>
            <person name="Murphy C."/>
            <person name="Pearson M."/>
            <person name="Poon T.W."/>
            <person name="Priest M."/>
            <person name="Roberts A."/>
            <person name="Saif S."/>
            <person name="Shea T."/>
            <person name="Sykes S."/>
            <person name="Wortman J."/>
            <person name="Nusbaum C."/>
            <person name="Birren B."/>
        </authorList>
    </citation>
    <scope>NUCLEOTIDE SEQUENCE [LARGE SCALE GENOMIC DNA]</scope>
    <source>
        <strain evidence="2">CJ05E6</strain>
    </source>
</reference>
<proteinExistence type="predicted"/>
<accession>W2HFJ9</accession>
<dbReference type="Proteomes" id="UP000053864">
    <property type="component" value="Unassembled WGS sequence"/>
</dbReference>
<organism evidence="1">
    <name type="scientific">Phytophthora nicotianae</name>
    <name type="common">Potato buckeye rot agent</name>
    <name type="synonym">Phytophthora parasitica</name>
    <dbReference type="NCBI Taxonomy" id="4792"/>
    <lineage>
        <taxon>Eukaryota</taxon>
        <taxon>Sar</taxon>
        <taxon>Stramenopiles</taxon>
        <taxon>Oomycota</taxon>
        <taxon>Peronosporomycetes</taxon>
        <taxon>Peronosporales</taxon>
        <taxon>Peronosporaceae</taxon>
        <taxon>Phytophthora</taxon>
    </lineage>
</organism>
<protein>
    <submittedName>
        <fullName evidence="1">Uncharacterized protein</fullName>
    </submittedName>
</protein>
<dbReference type="Proteomes" id="UP000053236">
    <property type="component" value="Unassembled WGS sequence"/>
</dbReference>
<feature type="non-terminal residue" evidence="1">
    <location>
        <position position="44"/>
    </location>
</feature>